<dbReference type="InterPro" id="IPR024169">
    <property type="entry name" value="SP_NH2Trfase/AEP_transaminase"/>
</dbReference>
<dbReference type="FunFam" id="3.40.640.10:FF:000027">
    <property type="entry name" value="Serine--pyruvate aminotransferase, mitochondrial"/>
    <property type="match status" value="1"/>
</dbReference>
<evidence type="ECO:0000256" key="8">
    <source>
        <dbReference type="RuleBase" id="RU004075"/>
    </source>
</evidence>
<evidence type="ECO:0000313" key="11">
    <source>
        <dbReference type="EMBL" id="TXD90474.1"/>
    </source>
</evidence>
<dbReference type="PIRSF" id="PIRSF000524">
    <property type="entry name" value="SPT"/>
    <property type="match status" value="1"/>
</dbReference>
<comment type="caution">
    <text evidence="11">The sequence shown here is derived from an EMBL/GenBank/DDBJ whole genome shotgun (WGS) entry which is preliminary data.</text>
</comment>
<comment type="similarity">
    <text evidence="2 8">Belongs to the class-V pyridoxal-phosphate-dependent aminotransferase family.</text>
</comment>
<feature type="modified residue" description="N6-(pyridoxal phosphate)lysine" evidence="7">
    <location>
        <position position="191"/>
    </location>
</feature>
<evidence type="ECO:0000256" key="7">
    <source>
        <dbReference type="PIRSR" id="PIRSR000524-50"/>
    </source>
</evidence>
<dbReference type="InterPro" id="IPR015421">
    <property type="entry name" value="PyrdxlP-dep_Trfase_major"/>
</dbReference>
<reference evidence="11 12" key="1">
    <citation type="submission" date="2019-08" db="EMBL/GenBank/DDBJ databases">
        <title>Genomes of Subsaximicrobium wynnwilliamsii strains.</title>
        <authorList>
            <person name="Bowman J.P."/>
        </authorList>
    </citation>
    <scope>NUCLEOTIDE SEQUENCE [LARGE SCALE GENOMIC DNA]</scope>
    <source>
        <strain evidence="11 12">2-80-2</strain>
    </source>
</reference>
<accession>A0A5C6ZJT8</accession>
<keyword evidence="3 11" id="KW-0032">Aminotransferase</keyword>
<dbReference type="InterPro" id="IPR015422">
    <property type="entry name" value="PyrdxlP-dep_Trfase_small"/>
</dbReference>
<sequence>MKGRKLLMIPGPIEFEPDVLHAMGIATTSHVAPNFIEVFGNSLELMRAVWKSPKGQPFIVAGTGTLAMDMAAANLIEQGDHVLVISSGYFGKRFRDILDRYGANTTLLEAALGEVVSLEAIENELKTKSYKALTITHVDTSTGLLVDPKPIALLAKKYHTLSILDGVCSVAGEALHQDEWELDVVLTASQKAIGVPPGLALLMASEKAIQVWENRKTPVPNYYADWTNWLPIMRAYEERRPSYFGTPAVNLVVALETSLKIICKEGMDKRVKRHRSLAKAFRAGIASLNLSILPKTNKTAANTLTAIYYPKGIDDLAFRSKMASDDVIIAGGLLSEIKTQYFRIGHMGSVSASDLVAVLAALERTLIALGHPLESGKSLQTFQKEHLKTN</sequence>
<dbReference type="Gene3D" id="3.40.640.10">
    <property type="entry name" value="Type I PLP-dependent aspartate aminotransferase-like (Major domain)"/>
    <property type="match status" value="1"/>
</dbReference>
<dbReference type="OrthoDB" id="389074at2"/>
<keyword evidence="12" id="KW-1185">Reference proteome</keyword>
<gene>
    <name evidence="11" type="ORF">ESY86_03660</name>
</gene>
<dbReference type="GO" id="GO:0008453">
    <property type="term" value="F:alanine-glyoxylate transaminase activity"/>
    <property type="evidence" value="ECO:0007669"/>
    <property type="project" value="TreeGrafter"/>
</dbReference>
<name>A0A5C6ZJT8_9FLAO</name>
<dbReference type="InterPro" id="IPR015424">
    <property type="entry name" value="PyrdxlP-dep_Trfase"/>
</dbReference>
<evidence type="ECO:0000256" key="3">
    <source>
        <dbReference type="ARBA" id="ARBA00022576"/>
    </source>
</evidence>
<evidence type="ECO:0000256" key="5">
    <source>
        <dbReference type="ARBA" id="ARBA00022898"/>
    </source>
</evidence>
<dbReference type="Gene3D" id="3.90.1150.10">
    <property type="entry name" value="Aspartate Aminotransferase, domain 1"/>
    <property type="match status" value="1"/>
</dbReference>
<dbReference type="GO" id="GO:0019265">
    <property type="term" value="P:glycine biosynthetic process, by transamination of glyoxylate"/>
    <property type="evidence" value="ECO:0007669"/>
    <property type="project" value="TreeGrafter"/>
</dbReference>
<feature type="domain" description="Aminotransferase class V" evidence="10">
    <location>
        <begin position="30"/>
        <end position="327"/>
    </location>
</feature>
<dbReference type="PANTHER" id="PTHR21152">
    <property type="entry name" value="AMINOTRANSFERASE CLASS V"/>
    <property type="match status" value="1"/>
</dbReference>
<dbReference type="PANTHER" id="PTHR21152:SF24">
    <property type="entry name" value="ALANINE--GLYOXYLATE AMINOTRANSFERASE 1"/>
    <property type="match status" value="1"/>
</dbReference>
<dbReference type="Proteomes" id="UP000321578">
    <property type="component" value="Unassembled WGS sequence"/>
</dbReference>
<evidence type="ECO:0000313" key="12">
    <source>
        <dbReference type="Proteomes" id="UP000321578"/>
    </source>
</evidence>
<dbReference type="InterPro" id="IPR020578">
    <property type="entry name" value="Aminotrans_V_PyrdxlP_BS"/>
</dbReference>
<evidence type="ECO:0000256" key="6">
    <source>
        <dbReference type="PIRSR" id="PIRSR000524-1"/>
    </source>
</evidence>
<dbReference type="RefSeq" id="WP_147085220.1">
    <property type="nucleotide sequence ID" value="NZ_VORM01000002.1"/>
</dbReference>
<dbReference type="InterPro" id="IPR000192">
    <property type="entry name" value="Aminotrans_V_dom"/>
</dbReference>
<protein>
    <submittedName>
        <fullName evidence="11">Alanine--glyoxylate aminotransferase family protein</fullName>
    </submittedName>
</protein>
<evidence type="ECO:0000259" key="10">
    <source>
        <dbReference type="Pfam" id="PF00266"/>
    </source>
</evidence>
<dbReference type="PROSITE" id="PS00595">
    <property type="entry name" value="AA_TRANSFER_CLASS_5"/>
    <property type="match status" value="1"/>
</dbReference>
<evidence type="ECO:0000256" key="4">
    <source>
        <dbReference type="ARBA" id="ARBA00022679"/>
    </source>
</evidence>
<dbReference type="GO" id="GO:0004760">
    <property type="term" value="F:L-serine-pyruvate transaminase activity"/>
    <property type="evidence" value="ECO:0007669"/>
    <property type="project" value="TreeGrafter"/>
</dbReference>
<dbReference type="Pfam" id="PF00266">
    <property type="entry name" value="Aminotran_5"/>
    <property type="match status" value="1"/>
</dbReference>
<keyword evidence="4 11" id="KW-0808">Transferase</keyword>
<evidence type="ECO:0000256" key="9">
    <source>
        <dbReference type="RuleBase" id="RU004504"/>
    </source>
</evidence>
<proteinExistence type="inferred from homology"/>
<comment type="cofactor">
    <cofactor evidence="1 7 9">
        <name>pyridoxal 5'-phosphate</name>
        <dbReference type="ChEBI" id="CHEBI:597326"/>
    </cofactor>
</comment>
<dbReference type="EMBL" id="VORO01000003">
    <property type="protein sequence ID" value="TXD90474.1"/>
    <property type="molecule type" value="Genomic_DNA"/>
</dbReference>
<feature type="binding site" evidence="6">
    <location>
        <position position="343"/>
    </location>
    <ligand>
        <name>substrate</name>
    </ligand>
</feature>
<evidence type="ECO:0000256" key="2">
    <source>
        <dbReference type="ARBA" id="ARBA00009236"/>
    </source>
</evidence>
<organism evidence="11 12">
    <name type="scientific">Subsaximicrobium wynnwilliamsii</name>
    <dbReference type="NCBI Taxonomy" id="291179"/>
    <lineage>
        <taxon>Bacteria</taxon>
        <taxon>Pseudomonadati</taxon>
        <taxon>Bacteroidota</taxon>
        <taxon>Flavobacteriia</taxon>
        <taxon>Flavobacteriales</taxon>
        <taxon>Flavobacteriaceae</taxon>
        <taxon>Subsaximicrobium</taxon>
    </lineage>
</organism>
<keyword evidence="5 7" id="KW-0663">Pyridoxal phosphate</keyword>
<evidence type="ECO:0000256" key="1">
    <source>
        <dbReference type="ARBA" id="ARBA00001933"/>
    </source>
</evidence>
<dbReference type="AlphaFoldDB" id="A0A5C6ZJT8"/>
<dbReference type="SUPFAM" id="SSF53383">
    <property type="entry name" value="PLP-dependent transferases"/>
    <property type="match status" value="1"/>
</dbReference>